<sequence>MAVLPIKIIKAALQLKHKPLQNALPLCWLISGQLQGCHLAAPHSHQFTMKNERQHHAGFVNAQKNHATILIRHQRSNISLSHLRHIHHVKPYLGGDKRCDTVPHRLLGC</sequence>
<dbReference type="STRING" id="83767.SAMN05660652_03014"/>
<dbReference type="AlphaFoldDB" id="A0A1G8IKY5"/>
<evidence type="ECO:0000313" key="2">
    <source>
        <dbReference type="Proteomes" id="UP000198607"/>
    </source>
</evidence>
<protein>
    <submittedName>
        <fullName evidence="1">Uncharacterized protein</fullName>
    </submittedName>
</protein>
<keyword evidence="2" id="KW-1185">Reference proteome</keyword>
<proteinExistence type="predicted"/>
<dbReference type="EMBL" id="FNCY01000014">
    <property type="protein sequence ID" value="SDI19170.1"/>
    <property type="molecule type" value="Genomic_DNA"/>
</dbReference>
<accession>A0A1G8IKY5</accession>
<organism evidence="1 2">
    <name type="scientific">Propionivibrio dicarboxylicus</name>
    <dbReference type="NCBI Taxonomy" id="83767"/>
    <lineage>
        <taxon>Bacteria</taxon>
        <taxon>Pseudomonadati</taxon>
        <taxon>Pseudomonadota</taxon>
        <taxon>Betaproteobacteria</taxon>
        <taxon>Rhodocyclales</taxon>
        <taxon>Rhodocyclaceae</taxon>
        <taxon>Propionivibrio</taxon>
    </lineage>
</organism>
<name>A0A1G8IKY5_9RHOO</name>
<reference evidence="1 2" key="1">
    <citation type="submission" date="2016-10" db="EMBL/GenBank/DDBJ databases">
        <authorList>
            <person name="de Groot N.N."/>
        </authorList>
    </citation>
    <scope>NUCLEOTIDE SEQUENCE [LARGE SCALE GENOMIC DNA]</scope>
    <source>
        <strain evidence="1 2">DSM 5885</strain>
    </source>
</reference>
<dbReference type="Proteomes" id="UP000198607">
    <property type="component" value="Unassembled WGS sequence"/>
</dbReference>
<gene>
    <name evidence="1" type="ORF">SAMN05660652_03014</name>
</gene>
<evidence type="ECO:0000313" key="1">
    <source>
        <dbReference type="EMBL" id="SDI19170.1"/>
    </source>
</evidence>